<dbReference type="Proteomes" id="UP000032544">
    <property type="component" value="Unassembled WGS sequence"/>
</dbReference>
<reference evidence="2 3" key="1">
    <citation type="submission" date="2014-09" db="EMBL/GenBank/DDBJ databases">
        <title>Draft Genome Sequence of Draconibacterium sp. JN14CK-3.</title>
        <authorList>
            <person name="Dong C."/>
            <person name="Lai Q."/>
            <person name="Shao Z."/>
        </authorList>
    </citation>
    <scope>NUCLEOTIDE SEQUENCE [LARGE SCALE GENOMIC DNA]</scope>
    <source>
        <strain evidence="2 3">JN14CK-3</strain>
    </source>
</reference>
<accession>A0A0D8JA28</accession>
<dbReference type="STRING" id="1544798.LH29_11710"/>
<proteinExistence type="predicted"/>
<dbReference type="InterPro" id="IPR029062">
    <property type="entry name" value="Class_I_gatase-like"/>
</dbReference>
<evidence type="ECO:0000313" key="3">
    <source>
        <dbReference type="Proteomes" id="UP000032544"/>
    </source>
</evidence>
<feature type="transmembrane region" description="Helical" evidence="1">
    <location>
        <begin position="6"/>
        <end position="29"/>
    </location>
</feature>
<protein>
    <recommendedName>
        <fullName evidence="4">VWA domain-containing protein</fullName>
    </recommendedName>
</protein>
<keyword evidence="3" id="KW-1185">Reference proteome</keyword>
<evidence type="ECO:0000313" key="2">
    <source>
        <dbReference type="EMBL" id="KJF43742.1"/>
    </source>
</evidence>
<keyword evidence="1" id="KW-1133">Transmembrane helix</keyword>
<evidence type="ECO:0008006" key="4">
    <source>
        <dbReference type="Google" id="ProtNLM"/>
    </source>
</evidence>
<dbReference type="PANTHER" id="PTHR37947:SF1">
    <property type="entry name" value="BLL2462 PROTEIN"/>
    <property type="match status" value="1"/>
</dbReference>
<dbReference type="RefSeq" id="WP_045029653.1">
    <property type="nucleotide sequence ID" value="NZ_JRHC01000002.1"/>
</dbReference>
<dbReference type="OrthoDB" id="9763076at2"/>
<dbReference type="SUPFAM" id="SSF52317">
    <property type="entry name" value="Class I glutamine amidotransferase-like"/>
    <property type="match status" value="1"/>
</dbReference>
<comment type="caution">
    <text evidence="2">The sequence shown here is derived from an EMBL/GenBank/DDBJ whole genome shotgun (WGS) entry which is preliminary data.</text>
</comment>
<keyword evidence="1" id="KW-0812">Transmembrane</keyword>
<evidence type="ECO:0000256" key="1">
    <source>
        <dbReference type="SAM" id="Phobius"/>
    </source>
</evidence>
<gene>
    <name evidence="2" type="ORF">LH29_11710</name>
</gene>
<dbReference type="AlphaFoldDB" id="A0A0D8JA28"/>
<dbReference type="PANTHER" id="PTHR37947">
    <property type="entry name" value="BLL2462 PROTEIN"/>
    <property type="match status" value="1"/>
</dbReference>
<sequence length="695" mass="78507">MISFGIKYWFILLLSITVASVGVAVLLYYKNKALKELSKFQRSLLMALRFLAFFLIAFLLLSPFIRNMKKITQNPVIIAAWDNSGSVLSLADSLQLAQTISDEKAQIERQLGADFELVSYTFGEETQTGNYLNFSEKGSNYSELIATITNNHFNQNIGALIVAGDGIYNQGKNPLNMLEQVSFPIYTIGLGDTTVIADARVQNIRVNRTAFSGNKFPVEVDLLFSKLKNTPLKLSLFQDDEELQSVMITPSNDNYFDTKEFVLEAGSAGLKHYTLQIQVAANERNTKNNSAGFVVNVLENKQKVLIISNGSHPDVGAIKNTLDQQKTYEVSVFTDEPYPNDLSDYNLLILNQLPSTGKSMAEVMEKADNNRLPILFIVGNQTFLPQLNILSQGASIEPLAGSGEEAQPVFNSNYATFNLSEELIEIIPQFPPVQVPFANYELNPEFSPLLYQKLKGITTGKPLIATGKLEGRKRGYIFGEGIWRWRLFDYYQNQEQTHFNELINQLVQYLALRENEDNFIVEFTPVYTEVNDVVLTAEVYNDAFERIGSEEVTIKLQNENDEEYNLTFDVQDKNYYLNAGHLPLGDYSFTAEVSIGNETFTETGSFTVIPVNVENIITQANHTLLYQIANLSGGKFYPSSQASNLVNELQQTSKLKATTYFQEMVNQLINLRWLFVVLLVLLSTEWFLRKYWGIY</sequence>
<keyword evidence="1" id="KW-0472">Membrane</keyword>
<name>A0A0D8JA28_9BACT</name>
<feature type="transmembrane region" description="Helical" evidence="1">
    <location>
        <begin position="44"/>
        <end position="65"/>
    </location>
</feature>
<feature type="transmembrane region" description="Helical" evidence="1">
    <location>
        <begin position="671"/>
        <end position="688"/>
    </location>
</feature>
<dbReference type="EMBL" id="JRHC01000002">
    <property type="protein sequence ID" value="KJF43742.1"/>
    <property type="molecule type" value="Genomic_DNA"/>
</dbReference>
<organism evidence="2 3">
    <name type="scientific">Draconibacterium sediminis</name>
    <dbReference type="NCBI Taxonomy" id="1544798"/>
    <lineage>
        <taxon>Bacteria</taxon>
        <taxon>Pseudomonadati</taxon>
        <taxon>Bacteroidota</taxon>
        <taxon>Bacteroidia</taxon>
        <taxon>Marinilabiliales</taxon>
        <taxon>Prolixibacteraceae</taxon>
        <taxon>Draconibacterium</taxon>
    </lineage>
</organism>